<evidence type="ECO:0000256" key="1">
    <source>
        <dbReference type="SAM" id="MobiDB-lite"/>
    </source>
</evidence>
<evidence type="ECO:0000313" key="4">
    <source>
        <dbReference type="Proteomes" id="UP001151760"/>
    </source>
</evidence>
<evidence type="ECO:0000313" key="3">
    <source>
        <dbReference type="EMBL" id="GJT13625.1"/>
    </source>
</evidence>
<feature type="compositionally biased region" description="Low complexity" evidence="1">
    <location>
        <begin position="111"/>
        <end position="128"/>
    </location>
</feature>
<dbReference type="Proteomes" id="UP001151760">
    <property type="component" value="Unassembled WGS sequence"/>
</dbReference>
<organism evidence="3 4">
    <name type="scientific">Tanacetum coccineum</name>
    <dbReference type="NCBI Taxonomy" id="301880"/>
    <lineage>
        <taxon>Eukaryota</taxon>
        <taxon>Viridiplantae</taxon>
        <taxon>Streptophyta</taxon>
        <taxon>Embryophyta</taxon>
        <taxon>Tracheophyta</taxon>
        <taxon>Spermatophyta</taxon>
        <taxon>Magnoliopsida</taxon>
        <taxon>eudicotyledons</taxon>
        <taxon>Gunneridae</taxon>
        <taxon>Pentapetalae</taxon>
        <taxon>asterids</taxon>
        <taxon>campanulids</taxon>
        <taxon>Asterales</taxon>
        <taxon>Asteraceae</taxon>
        <taxon>Asteroideae</taxon>
        <taxon>Anthemideae</taxon>
        <taxon>Anthemidinae</taxon>
        <taxon>Tanacetum</taxon>
    </lineage>
</organism>
<feature type="domain" description="Retrotransposon gag" evidence="2">
    <location>
        <begin position="2"/>
        <end position="62"/>
    </location>
</feature>
<reference evidence="3" key="1">
    <citation type="journal article" date="2022" name="Int. J. Mol. Sci.">
        <title>Draft Genome of Tanacetum Coccineum: Genomic Comparison of Closely Related Tanacetum-Family Plants.</title>
        <authorList>
            <person name="Yamashiro T."/>
            <person name="Shiraishi A."/>
            <person name="Nakayama K."/>
            <person name="Satake H."/>
        </authorList>
    </citation>
    <scope>NUCLEOTIDE SEQUENCE</scope>
</reference>
<feature type="region of interest" description="Disordered" evidence="1">
    <location>
        <begin position="98"/>
        <end position="128"/>
    </location>
</feature>
<comment type="caution">
    <text evidence="3">The sequence shown here is derived from an EMBL/GenBank/DDBJ whole genome shotgun (WGS) entry which is preliminary data.</text>
</comment>
<evidence type="ECO:0000259" key="2">
    <source>
        <dbReference type="Pfam" id="PF03732"/>
    </source>
</evidence>
<name>A0ABQ5BFL1_9ASTR</name>
<feature type="compositionally biased region" description="Basic and acidic residues" evidence="1">
    <location>
        <begin position="98"/>
        <end position="108"/>
    </location>
</feature>
<dbReference type="GO" id="GO:0003964">
    <property type="term" value="F:RNA-directed DNA polymerase activity"/>
    <property type="evidence" value="ECO:0007669"/>
    <property type="project" value="UniProtKB-KW"/>
</dbReference>
<dbReference type="Pfam" id="PF03732">
    <property type="entry name" value="Retrotrans_gag"/>
    <property type="match status" value="1"/>
</dbReference>
<dbReference type="InterPro" id="IPR005162">
    <property type="entry name" value="Retrotrans_gag_dom"/>
</dbReference>
<keyword evidence="3" id="KW-0695">RNA-directed DNA polymerase</keyword>
<reference evidence="3" key="2">
    <citation type="submission" date="2022-01" db="EMBL/GenBank/DDBJ databases">
        <authorList>
            <person name="Yamashiro T."/>
            <person name="Shiraishi A."/>
            <person name="Satake H."/>
            <person name="Nakayama K."/>
        </authorList>
    </citation>
    <scope>NUCLEOTIDE SEQUENCE</scope>
</reference>
<protein>
    <submittedName>
        <fullName evidence="3">Reverse transcriptase domain-containing protein</fullName>
    </submittedName>
</protein>
<proteinExistence type="predicted"/>
<gene>
    <name evidence="3" type="ORF">Tco_0860667</name>
</gene>
<keyword evidence="3" id="KW-0808">Transferase</keyword>
<keyword evidence="4" id="KW-1185">Reference proteome</keyword>
<dbReference type="EMBL" id="BQNB010013244">
    <property type="protein sequence ID" value="GJT13625.1"/>
    <property type="molecule type" value="Genomic_DNA"/>
</dbReference>
<sequence length="128" mass="14937">MMTAKYCPRNEIKKLEMDIWELKVKGTDLVSYTQRFQELALMCGRIFPEECDKIEKYVGGLPDMIHGSVMASKLKIMQDAIEFATELMDKKIRTYAERQAKNKKKLGDTSRNNQNQQQQNKRQNTSRA</sequence>
<accession>A0ABQ5BFL1</accession>
<keyword evidence="3" id="KW-0548">Nucleotidyltransferase</keyword>